<feature type="transmembrane region" description="Helical" evidence="6">
    <location>
        <begin position="162"/>
        <end position="187"/>
    </location>
</feature>
<evidence type="ECO:0000259" key="7">
    <source>
        <dbReference type="Pfam" id="PF01545"/>
    </source>
</evidence>
<evidence type="ECO:0000256" key="1">
    <source>
        <dbReference type="ARBA" id="ARBA00004141"/>
    </source>
</evidence>
<dbReference type="InterPro" id="IPR058533">
    <property type="entry name" value="Cation_efflux_TM"/>
</dbReference>
<organism evidence="8 9">
    <name type="scientific">Lactococcus cremoris subsp. cremoris GE214</name>
    <dbReference type="NCBI Taxonomy" id="1415168"/>
    <lineage>
        <taxon>Bacteria</taxon>
        <taxon>Bacillati</taxon>
        <taxon>Bacillota</taxon>
        <taxon>Bacilli</taxon>
        <taxon>Lactobacillales</taxon>
        <taxon>Streptococcaceae</taxon>
        <taxon>Lactococcus</taxon>
        <taxon>Lactococcus cremoris subsp. cremoris</taxon>
    </lineage>
</organism>
<keyword evidence="2" id="KW-0813">Transport</keyword>
<dbReference type="Pfam" id="PF01545">
    <property type="entry name" value="Cation_efflux"/>
    <property type="match status" value="1"/>
</dbReference>
<dbReference type="Proteomes" id="UP000028401">
    <property type="component" value="Unassembled WGS sequence"/>
</dbReference>
<dbReference type="NCBIfam" id="TIGR01297">
    <property type="entry name" value="CDF"/>
    <property type="match status" value="1"/>
</dbReference>
<dbReference type="PATRIC" id="fig|1415168.3.peg.504"/>
<name>A0A084ADG5_LACLC</name>
<protein>
    <submittedName>
        <fullName evidence="8">Cation transporter</fullName>
    </submittedName>
</protein>
<gene>
    <name evidence="8" type="ORF">U725_00476</name>
</gene>
<dbReference type="SUPFAM" id="SSF161111">
    <property type="entry name" value="Cation efflux protein transmembrane domain-like"/>
    <property type="match status" value="1"/>
</dbReference>
<sequence length="314" mass="34647">MEEKKPSGMFAVFAALGANVLVAISKFIGFGLSGSAAMLNESIHSVVDCGNQILLLFGDRRSKQASTNLHQFGEARAKYFFSMIVATFLFFGGGVIGVMESYDKLVHPAHTVENTGIIIGILLIGMLIEGSSLRIAFKEIGELNTEKLPIFKFLHESRHSEILVIFTEDLCAIIGLLLALLGTVLTMVTGNPIFDAISGLLIGFLLMAAAIFLTREFYSLIVGERVTDSDLEKILSAFERSEVERVINVKTVHLGPTEILIAAKIDLVSKLVLEDYEIINQIEAEIRKKISDKKCYIYIEIDEFVQDYVQSSDL</sequence>
<feature type="transmembrane region" description="Helical" evidence="6">
    <location>
        <begin position="117"/>
        <end position="137"/>
    </location>
</feature>
<feature type="domain" description="Cation efflux protein transmembrane" evidence="7">
    <location>
        <begin position="12"/>
        <end position="220"/>
    </location>
</feature>
<comment type="subcellular location">
    <subcellularLocation>
        <location evidence="1">Membrane</location>
        <topology evidence="1">Multi-pass membrane protein</topology>
    </subcellularLocation>
</comment>
<keyword evidence="5 6" id="KW-0472">Membrane</keyword>
<comment type="caution">
    <text evidence="8">The sequence shown here is derived from an EMBL/GenBank/DDBJ whole genome shotgun (WGS) entry which is preliminary data.</text>
</comment>
<feature type="transmembrane region" description="Helical" evidence="6">
    <location>
        <begin position="193"/>
        <end position="213"/>
    </location>
</feature>
<keyword evidence="4 6" id="KW-1133">Transmembrane helix</keyword>
<feature type="transmembrane region" description="Helical" evidence="6">
    <location>
        <begin position="7"/>
        <end position="30"/>
    </location>
</feature>
<dbReference type="InterPro" id="IPR002524">
    <property type="entry name" value="Cation_efflux"/>
</dbReference>
<evidence type="ECO:0000256" key="3">
    <source>
        <dbReference type="ARBA" id="ARBA00022692"/>
    </source>
</evidence>
<dbReference type="GO" id="GO:0016020">
    <property type="term" value="C:membrane"/>
    <property type="evidence" value="ECO:0007669"/>
    <property type="project" value="UniProtKB-SubCell"/>
</dbReference>
<dbReference type="RefSeq" id="WP_011834975.1">
    <property type="nucleotide sequence ID" value="NZ_AZSI01000009.1"/>
</dbReference>
<evidence type="ECO:0000256" key="6">
    <source>
        <dbReference type="SAM" id="Phobius"/>
    </source>
</evidence>
<reference evidence="8 9" key="1">
    <citation type="submission" date="2014-06" db="EMBL/GenBank/DDBJ databases">
        <title>Draft genome sequence of the putrescine producing strain Lactococcus lactis subsp cremoris GE214.</title>
        <authorList>
            <person name="Ladero V."/>
            <person name="Linares D.M."/>
            <person name="del Rio B."/>
            <person name="Mayo B."/>
            <person name="Martin M.C."/>
            <person name="Fernandez M."/>
            <person name="Alvarez M.A."/>
        </authorList>
    </citation>
    <scope>NUCLEOTIDE SEQUENCE [LARGE SCALE GENOMIC DNA]</scope>
    <source>
        <strain evidence="8 9">GE214</strain>
    </source>
</reference>
<dbReference type="GO" id="GO:0006829">
    <property type="term" value="P:zinc ion transport"/>
    <property type="evidence" value="ECO:0007669"/>
    <property type="project" value="InterPro"/>
</dbReference>
<evidence type="ECO:0000313" key="9">
    <source>
        <dbReference type="Proteomes" id="UP000028401"/>
    </source>
</evidence>
<dbReference type="Gene3D" id="1.20.1510.10">
    <property type="entry name" value="Cation efflux protein transmembrane domain"/>
    <property type="match status" value="1"/>
</dbReference>
<dbReference type="GO" id="GO:0008324">
    <property type="term" value="F:monoatomic cation transmembrane transporter activity"/>
    <property type="evidence" value="ECO:0007669"/>
    <property type="project" value="InterPro"/>
</dbReference>
<feature type="transmembrane region" description="Helical" evidence="6">
    <location>
        <begin position="79"/>
        <end position="97"/>
    </location>
</feature>
<evidence type="ECO:0000256" key="2">
    <source>
        <dbReference type="ARBA" id="ARBA00022448"/>
    </source>
</evidence>
<evidence type="ECO:0000256" key="5">
    <source>
        <dbReference type="ARBA" id="ARBA00023136"/>
    </source>
</evidence>
<evidence type="ECO:0000313" key="8">
    <source>
        <dbReference type="EMBL" id="KEY63344.1"/>
    </source>
</evidence>
<dbReference type="EMBL" id="AZSI01000009">
    <property type="protein sequence ID" value="KEY63344.1"/>
    <property type="molecule type" value="Genomic_DNA"/>
</dbReference>
<dbReference type="InterPro" id="IPR040177">
    <property type="entry name" value="SLC30A9"/>
</dbReference>
<evidence type="ECO:0000256" key="4">
    <source>
        <dbReference type="ARBA" id="ARBA00022989"/>
    </source>
</evidence>
<keyword evidence="3 6" id="KW-0812">Transmembrane</keyword>
<dbReference type="AlphaFoldDB" id="A0A084ADG5"/>
<accession>A0A084ADG5</accession>
<proteinExistence type="predicted"/>
<dbReference type="InterPro" id="IPR027469">
    <property type="entry name" value="Cation_efflux_TMD_sf"/>
</dbReference>
<dbReference type="PANTHER" id="PTHR13414:SF9">
    <property type="entry name" value="PROTON-COUPLED ZINC ANTIPORTER SLC30A9, MITOCHONDRIAL"/>
    <property type="match status" value="1"/>
</dbReference>
<dbReference type="PANTHER" id="PTHR13414">
    <property type="entry name" value="HUEL-CATION TRANSPORTER"/>
    <property type="match status" value="1"/>
</dbReference>